<evidence type="ECO:0000259" key="2">
    <source>
        <dbReference type="Pfam" id="PF01370"/>
    </source>
</evidence>
<dbReference type="Pfam" id="PF08338">
    <property type="entry name" value="DUF1731"/>
    <property type="match status" value="1"/>
</dbReference>
<evidence type="ECO:0000313" key="4">
    <source>
        <dbReference type="EMBL" id="ALE91387.1"/>
    </source>
</evidence>
<dbReference type="Proteomes" id="UP000062833">
    <property type="component" value="Chromosome"/>
</dbReference>
<reference evidence="5" key="1">
    <citation type="submission" date="2015-09" db="EMBL/GenBank/DDBJ databases">
        <title>Complete genome of Arthrobacter alpinus strain R3.8.</title>
        <authorList>
            <person name="See-Too W.S."/>
            <person name="Chan K.G."/>
        </authorList>
    </citation>
    <scope>NUCLEOTIDE SEQUENCE [LARGE SCALE GENOMIC DNA]</scope>
    <source>
        <strain evidence="5">R3.8</strain>
    </source>
</reference>
<keyword evidence="5" id="KW-1185">Reference proteome</keyword>
<dbReference type="AlphaFoldDB" id="A0A0M5LWY0"/>
<gene>
    <name evidence="4" type="ORF">AOC05_01860</name>
</gene>
<evidence type="ECO:0000259" key="3">
    <source>
        <dbReference type="Pfam" id="PF08338"/>
    </source>
</evidence>
<feature type="domain" description="NAD-dependent epimerase/dehydratase" evidence="2">
    <location>
        <begin position="4"/>
        <end position="215"/>
    </location>
</feature>
<proteinExistence type="inferred from homology"/>
<accession>A0A0M5LWY0</accession>
<dbReference type="PANTHER" id="PTHR11092">
    <property type="entry name" value="SUGAR NUCLEOTIDE EPIMERASE RELATED"/>
    <property type="match status" value="1"/>
</dbReference>
<dbReference type="PATRIC" id="fig|656366.3.peg.418"/>
<organism evidence="4 5">
    <name type="scientific">Arthrobacter alpinus</name>
    <dbReference type="NCBI Taxonomy" id="656366"/>
    <lineage>
        <taxon>Bacteria</taxon>
        <taxon>Bacillati</taxon>
        <taxon>Actinomycetota</taxon>
        <taxon>Actinomycetes</taxon>
        <taxon>Micrococcales</taxon>
        <taxon>Micrococcaceae</taxon>
        <taxon>Arthrobacter</taxon>
    </lineage>
</organism>
<evidence type="ECO:0000256" key="1">
    <source>
        <dbReference type="ARBA" id="ARBA00009353"/>
    </source>
</evidence>
<dbReference type="EMBL" id="CP012677">
    <property type="protein sequence ID" value="ALE91387.1"/>
    <property type="molecule type" value="Genomic_DNA"/>
</dbReference>
<comment type="similarity">
    <text evidence="1">Belongs to the NAD(P)-dependent epimerase/dehydratase family. SDR39U1 subfamily.</text>
</comment>
<dbReference type="Pfam" id="PF01370">
    <property type="entry name" value="Epimerase"/>
    <property type="match status" value="1"/>
</dbReference>
<dbReference type="InterPro" id="IPR036291">
    <property type="entry name" value="NAD(P)-bd_dom_sf"/>
</dbReference>
<dbReference type="Gene3D" id="3.40.50.720">
    <property type="entry name" value="NAD(P)-binding Rossmann-like Domain"/>
    <property type="match status" value="1"/>
</dbReference>
<dbReference type="InterPro" id="IPR010099">
    <property type="entry name" value="SDR39U1"/>
</dbReference>
<evidence type="ECO:0000313" key="5">
    <source>
        <dbReference type="Proteomes" id="UP000062833"/>
    </source>
</evidence>
<protein>
    <submittedName>
        <fullName evidence="4">NAD-dependent epimerase</fullName>
    </submittedName>
</protein>
<dbReference type="RefSeq" id="WP_062005201.1">
    <property type="nucleotide sequence ID" value="NZ_CP012677.1"/>
</dbReference>
<dbReference type="InterPro" id="IPR013549">
    <property type="entry name" value="DUF1731"/>
</dbReference>
<name>A0A0M5LWY0_9MICC</name>
<feature type="domain" description="DUF1731" evidence="3">
    <location>
        <begin position="243"/>
        <end position="291"/>
    </location>
</feature>
<dbReference type="SUPFAM" id="SSF51735">
    <property type="entry name" value="NAD(P)-binding Rossmann-fold domains"/>
    <property type="match status" value="1"/>
</dbReference>
<dbReference type="PANTHER" id="PTHR11092:SF0">
    <property type="entry name" value="EPIMERASE FAMILY PROTEIN SDR39U1"/>
    <property type="match status" value="1"/>
</dbReference>
<dbReference type="OrthoDB" id="9801773at2"/>
<dbReference type="KEGG" id="aaq:AOC05_01860"/>
<dbReference type="NCBIfam" id="TIGR01777">
    <property type="entry name" value="yfcH"/>
    <property type="match status" value="1"/>
</dbReference>
<sequence>MSTMVIAGASGFIGSYFRRELTDAGWTVLTIGRSGDATWGDAAAMTAVLEGADLLVNLAGKSVSCRYTPANRAEIFRSRVETTAELGRAIAACQVPPRDWFNASTGTIYRDARDRAQTERDGELGTGFSVEVARRWEAALAAAVTPETRKIPLRITIVMGPGGGVMRPFVTLVRLGLGGRMGAGTQKYSWIHVTDLLRAVLFIHEQPGIAGPVNIASPKPVTNAELMAEVRRAVRMPFGVPTPAWLLGMGAVLICTETELVLKSRWVLPQKLTDAEFTWRFPSLRGALADIVAGVPVVAPVRTPRAQS</sequence>
<dbReference type="InterPro" id="IPR001509">
    <property type="entry name" value="Epimerase_deHydtase"/>
</dbReference>